<evidence type="ECO:0000256" key="6">
    <source>
        <dbReference type="SAM" id="MobiDB-lite"/>
    </source>
</evidence>
<feature type="domain" description="HMG box" evidence="7">
    <location>
        <begin position="151"/>
        <end position="225"/>
    </location>
</feature>
<evidence type="ECO:0000256" key="3">
    <source>
        <dbReference type="ARBA" id="ARBA00023242"/>
    </source>
</evidence>
<sequence>MDDVAEHELFRSPPADDELSLTQQLNNHSSDDRYKKKYLTLKLRCEQIQQDNERLANRKHYMRKLTNRLKKERRFLMNRLDQHGDEYENYQAVIPGEDEHLFNVLNDYWMQEATKSSVPINGTGEPQAELLASPSGGKKRRNEREKDPNAPKKPANAFLMFCQQQRNVSQEQFAKENPGQDVSHQELTKIMAHHWKNLNSEEKREYYDMYEKDKERYEKEMLKYTEGKCGINVSEAGKRAPRSGDSSRRTGLNGQQSNDSEDNEELYV</sequence>
<evidence type="ECO:0000256" key="1">
    <source>
        <dbReference type="ARBA" id="ARBA00004123"/>
    </source>
</evidence>
<dbReference type="Pfam" id="PF00505">
    <property type="entry name" value="HMG_box"/>
    <property type="match status" value="1"/>
</dbReference>
<dbReference type="SMART" id="SM00398">
    <property type="entry name" value="HMG"/>
    <property type="match status" value="1"/>
</dbReference>
<accession>A0ABM1E6E2</accession>
<gene>
    <name evidence="9" type="primary">LOC106809266</name>
</gene>
<dbReference type="Pfam" id="PF24245">
    <property type="entry name" value="INO80F"/>
    <property type="match status" value="1"/>
</dbReference>
<dbReference type="PANTHER" id="PTHR48112:SF22">
    <property type="entry name" value="MITOCHONDRIAL TRANSCRIPTION FACTOR A, ISOFORM B"/>
    <property type="match status" value="1"/>
</dbReference>
<dbReference type="Gene3D" id="1.10.30.10">
    <property type="entry name" value="High mobility group box domain"/>
    <property type="match status" value="1"/>
</dbReference>
<feature type="DNA-binding region" description="HMG box" evidence="4">
    <location>
        <begin position="151"/>
        <end position="225"/>
    </location>
</feature>
<dbReference type="Proteomes" id="UP000695022">
    <property type="component" value="Unplaced"/>
</dbReference>
<feature type="coiled-coil region" evidence="5">
    <location>
        <begin position="200"/>
        <end position="227"/>
    </location>
</feature>
<feature type="region of interest" description="Disordered" evidence="6">
    <location>
        <begin position="117"/>
        <end position="154"/>
    </location>
</feature>
<feature type="region of interest" description="Disordered" evidence="6">
    <location>
        <begin position="1"/>
        <end position="28"/>
    </location>
</feature>
<dbReference type="InterPro" id="IPR056513">
    <property type="entry name" value="INO80F"/>
</dbReference>
<protein>
    <submittedName>
        <fullName evidence="9">High mobility group protein 20A-like</fullName>
    </submittedName>
</protein>
<proteinExistence type="predicted"/>
<dbReference type="RefSeq" id="XP_014667763.1">
    <property type="nucleotide sequence ID" value="XM_014812277.1"/>
</dbReference>
<keyword evidence="5" id="KW-0175">Coiled coil</keyword>
<evidence type="ECO:0000256" key="5">
    <source>
        <dbReference type="SAM" id="Coils"/>
    </source>
</evidence>
<evidence type="ECO:0000256" key="2">
    <source>
        <dbReference type="ARBA" id="ARBA00023125"/>
    </source>
</evidence>
<dbReference type="PANTHER" id="PTHR48112">
    <property type="entry name" value="HIGH MOBILITY GROUP PROTEIN DSP1"/>
    <property type="match status" value="1"/>
</dbReference>
<keyword evidence="8" id="KW-1185">Reference proteome</keyword>
<reference evidence="9" key="1">
    <citation type="submission" date="2025-08" db="UniProtKB">
        <authorList>
            <consortium name="RefSeq"/>
        </authorList>
    </citation>
    <scope>IDENTIFICATION</scope>
</reference>
<feature type="compositionally biased region" description="Basic and acidic residues" evidence="6">
    <location>
        <begin position="1"/>
        <end position="10"/>
    </location>
</feature>
<dbReference type="InterPro" id="IPR050342">
    <property type="entry name" value="HMGB"/>
</dbReference>
<evidence type="ECO:0000256" key="4">
    <source>
        <dbReference type="PROSITE-ProRule" id="PRU00267"/>
    </source>
</evidence>
<comment type="subcellular location">
    <subcellularLocation>
        <location evidence="1">Nucleus</location>
    </subcellularLocation>
</comment>
<dbReference type="PROSITE" id="PS50118">
    <property type="entry name" value="HMG_BOX_2"/>
    <property type="match status" value="1"/>
</dbReference>
<dbReference type="InterPro" id="IPR036910">
    <property type="entry name" value="HMG_box_dom_sf"/>
</dbReference>
<evidence type="ECO:0000313" key="8">
    <source>
        <dbReference type="Proteomes" id="UP000695022"/>
    </source>
</evidence>
<organism evidence="8 9">
    <name type="scientific">Priapulus caudatus</name>
    <name type="common">Priapulid worm</name>
    <dbReference type="NCBI Taxonomy" id="37621"/>
    <lineage>
        <taxon>Eukaryota</taxon>
        <taxon>Metazoa</taxon>
        <taxon>Ecdysozoa</taxon>
        <taxon>Scalidophora</taxon>
        <taxon>Priapulida</taxon>
        <taxon>Priapulimorpha</taxon>
        <taxon>Priapulimorphida</taxon>
        <taxon>Priapulidae</taxon>
        <taxon>Priapulus</taxon>
    </lineage>
</organism>
<name>A0ABM1E6E2_PRICU</name>
<keyword evidence="2 4" id="KW-0238">DNA-binding</keyword>
<dbReference type="GeneID" id="106809266"/>
<feature type="compositionally biased region" description="Acidic residues" evidence="6">
    <location>
        <begin position="259"/>
        <end position="268"/>
    </location>
</feature>
<evidence type="ECO:0000259" key="7">
    <source>
        <dbReference type="PROSITE" id="PS50118"/>
    </source>
</evidence>
<feature type="compositionally biased region" description="Polar residues" evidence="6">
    <location>
        <begin position="249"/>
        <end position="258"/>
    </location>
</feature>
<dbReference type="SUPFAM" id="SSF47095">
    <property type="entry name" value="HMG-box"/>
    <property type="match status" value="1"/>
</dbReference>
<dbReference type="InterPro" id="IPR009071">
    <property type="entry name" value="HMG_box_dom"/>
</dbReference>
<feature type="region of interest" description="Disordered" evidence="6">
    <location>
        <begin position="228"/>
        <end position="268"/>
    </location>
</feature>
<evidence type="ECO:0000313" key="9">
    <source>
        <dbReference type="RefSeq" id="XP_014667763.1"/>
    </source>
</evidence>
<keyword evidence="3 4" id="KW-0539">Nucleus</keyword>
<dbReference type="CDD" id="cd22016">
    <property type="entry name" value="HMG-box_NHP10-like"/>
    <property type="match status" value="1"/>
</dbReference>